<dbReference type="EMBL" id="JARAOO010000004">
    <property type="protein sequence ID" value="KAJ7969903.1"/>
    <property type="molecule type" value="Genomic_DNA"/>
</dbReference>
<feature type="transmembrane region" description="Helical" evidence="6">
    <location>
        <begin position="304"/>
        <end position="322"/>
    </location>
</feature>
<feature type="transmembrane region" description="Helical" evidence="6">
    <location>
        <begin position="436"/>
        <end position="460"/>
    </location>
</feature>
<evidence type="ECO:0000256" key="2">
    <source>
        <dbReference type="ARBA" id="ARBA00010199"/>
    </source>
</evidence>
<feature type="transmembrane region" description="Helical" evidence="6">
    <location>
        <begin position="74"/>
        <end position="98"/>
    </location>
</feature>
<evidence type="ECO:0000313" key="7">
    <source>
        <dbReference type="EMBL" id="KAJ7969903.1"/>
    </source>
</evidence>
<feature type="transmembrane region" description="Helical" evidence="6">
    <location>
        <begin position="251"/>
        <end position="270"/>
    </location>
</feature>
<dbReference type="Pfam" id="PF01554">
    <property type="entry name" value="MatE"/>
    <property type="match status" value="2"/>
</dbReference>
<evidence type="ECO:0000256" key="5">
    <source>
        <dbReference type="ARBA" id="ARBA00023136"/>
    </source>
</evidence>
<evidence type="ECO:0000256" key="1">
    <source>
        <dbReference type="ARBA" id="ARBA00004141"/>
    </source>
</evidence>
<dbReference type="NCBIfam" id="TIGR00797">
    <property type="entry name" value="matE"/>
    <property type="match status" value="1"/>
</dbReference>
<feature type="transmembrane region" description="Helical" evidence="6">
    <location>
        <begin position="37"/>
        <end position="54"/>
    </location>
</feature>
<feature type="transmembrane region" description="Helical" evidence="6">
    <location>
        <begin position="466"/>
        <end position="487"/>
    </location>
</feature>
<dbReference type="GO" id="GO:0042910">
    <property type="term" value="F:xenobiotic transmembrane transporter activity"/>
    <property type="evidence" value="ECO:0007669"/>
    <property type="project" value="InterPro"/>
</dbReference>
<comment type="subcellular location">
    <subcellularLocation>
        <location evidence="1">Membrane</location>
        <topology evidence="1">Multi-pass membrane protein</topology>
    </subcellularLocation>
</comment>
<dbReference type="KEGG" id="qsa:O6P43_008173"/>
<feature type="transmembrane region" description="Helical" evidence="6">
    <location>
        <begin position="222"/>
        <end position="239"/>
    </location>
</feature>
<feature type="transmembrane region" description="Helical" evidence="6">
    <location>
        <begin position="187"/>
        <end position="210"/>
    </location>
</feature>
<comment type="similarity">
    <text evidence="2 6">Belongs to the multi antimicrobial extrusion (MATE) (TC 2.A.66.1) family.</text>
</comment>
<feature type="transmembrane region" description="Helical" evidence="6">
    <location>
        <begin position="378"/>
        <end position="401"/>
    </location>
</feature>
<feature type="transmembrane region" description="Helical" evidence="6">
    <location>
        <begin position="407"/>
        <end position="429"/>
    </location>
</feature>
<proteinExistence type="inferred from homology"/>
<dbReference type="Proteomes" id="UP001163823">
    <property type="component" value="Chromosome 4"/>
</dbReference>
<sequence>METEPLLSRALALDSDYVPVNNFNEAKEVFCTETVKLWNIAIPLVLTTLFQYLLNSSSTIYAGHLGDLELSAISLYYGVLNNLIFGLLFGMSNALGMLCGQAYGAGKVESLGVYLQRSWIVLLLTCMIILLPIYIFAAPVLKLLGQEKDIANLTGKYTLFMIPQLFSYAINLPTQKYLASQRKVMEMAWIALVALIIQNGLLFVFVYVLRWGMTGAAIASDISWWMIALGQAVYVIGWCKEGWNGFSWLAFKDLWAFAWLSFSSSIMTVLELGYSTSITLLAGLLDNAVIAIGSYSVCGNIQCWVTMFFLGINIAVSVRVSIELGMGHPRRAKYSFFVTMFQSLLIGIFVLIVILLARDYLGLIFTNSEDMQRGIARLAYLLAISLVIGSASQVLAGVAIGSGWQVTVAYVNLGCYYIFGLPLGILLCFRANLGITGLWGGTLCGNAAQILILSFIIWRFNWNKEGLWGGMLCGTALQTLLLLLVLYKTNWNKEVEQTNERTRKWGGQDIKVEDIADPI</sequence>
<keyword evidence="8" id="KW-1185">Reference proteome</keyword>
<evidence type="ECO:0000256" key="4">
    <source>
        <dbReference type="ARBA" id="ARBA00022989"/>
    </source>
</evidence>
<dbReference type="GO" id="GO:0015297">
    <property type="term" value="F:antiporter activity"/>
    <property type="evidence" value="ECO:0007669"/>
    <property type="project" value="InterPro"/>
</dbReference>
<organism evidence="7 8">
    <name type="scientific">Quillaja saponaria</name>
    <name type="common">Soap bark tree</name>
    <dbReference type="NCBI Taxonomy" id="32244"/>
    <lineage>
        <taxon>Eukaryota</taxon>
        <taxon>Viridiplantae</taxon>
        <taxon>Streptophyta</taxon>
        <taxon>Embryophyta</taxon>
        <taxon>Tracheophyta</taxon>
        <taxon>Spermatophyta</taxon>
        <taxon>Magnoliopsida</taxon>
        <taxon>eudicotyledons</taxon>
        <taxon>Gunneridae</taxon>
        <taxon>Pentapetalae</taxon>
        <taxon>rosids</taxon>
        <taxon>fabids</taxon>
        <taxon>Fabales</taxon>
        <taxon>Quillajaceae</taxon>
        <taxon>Quillaja</taxon>
    </lineage>
</organism>
<dbReference type="PANTHER" id="PTHR11206">
    <property type="entry name" value="MULTIDRUG RESISTANCE PROTEIN"/>
    <property type="match status" value="1"/>
</dbReference>
<reference evidence="7" key="1">
    <citation type="journal article" date="2023" name="Science">
        <title>Elucidation of the pathway for biosynthesis of saponin adjuvants from the soapbark tree.</title>
        <authorList>
            <person name="Reed J."/>
            <person name="Orme A."/>
            <person name="El-Demerdash A."/>
            <person name="Owen C."/>
            <person name="Martin L.B.B."/>
            <person name="Misra R.C."/>
            <person name="Kikuchi S."/>
            <person name="Rejzek M."/>
            <person name="Martin A.C."/>
            <person name="Harkess A."/>
            <person name="Leebens-Mack J."/>
            <person name="Louveau T."/>
            <person name="Stephenson M.J."/>
            <person name="Osbourn A."/>
        </authorList>
    </citation>
    <scope>NUCLEOTIDE SEQUENCE</scope>
    <source>
        <strain evidence="7">S10</strain>
    </source>
</reference>
<accession>A0AAD7M512</accession>
<dbReference type="GO" id="GO:1990961">
    <property type="term" value="P:xenobiotic detoxification by transmembrane export across the plasma membrane"/>
    <property type="evidence" value="ECO:0007669"/>
    <property type="project" value="InterPro"/>
</dbReference>
<protein>
    <recommendedName>
        <fullName evidence="6">Protein DETOXIFICATION</fullName>
    </recommendedName>
    <alternativeName>
        <fullName evidence="6">Multidrug and toxic compound extrusion protein</fullName>
    </alternativeName>
</protein>
<dbReference type="CDD" id="cd13132">
    <property type="entry name" value="MATE_eukaryotic"/>
    <property type="match status" value="1"/>
</dbReference>
<name>A0AAD7M512_QUISA</name>
<dbReference type="InterPro" id="IPR002528">
    <property type="entry name" value="MATE_fam"/>
</dbReference>
<keyword evidence="4 6" id="KW-1133">Transmembrane helix</keyword>
<feature type="transmembrane region" description="Helical" evidence="6">
    <location>
        <begin position="334"/>
        <end position="357"/>
    </location>
</feature>
<feature type="transmembrane region" description="Helical" evidence="6">
    <location>
        <begin position="119"/>
        <end position="137"/>
    </location>
</feature>
<gene>
    <name evidence="7" type="ORF">O6P43_008173</name>
</gene>
<evidence type="ECO:0000256" key="6">
    <source>
        <dbReference type="RuleBase" id="RU004914"/>
    </source>
</evidence>
<dbReference type="AlphaFoldDB" id="A0AAD7M512"/>
<keyword evidence="5 6" id="KW-0472">Membrane</keyword>
<evidence type="ECO:0000256" key="3">
    <source>
        <dbReference type="ARBA" id="ARBA00022692"/>
    </source>
</evidence>
<dbReference type="GO" id="GO:0016020">
    <property type="term" value="C:membrane"/>
    <property type="evidence" value="ECO:0007669"/>
    <property type="project" value="UniProtKB-SubCell"/>
</dbReference>
<comment type="caution">
    <text evidence="7">The sequence shown here is derived from an EMBL/GenBank/DDBJ whole genome shotgun (WGS) entry which is preliminary data.</text>
</comment>
<dbReference type="InterPro" id="IPR045069">
    <property type="entry name" value="MATE_euk"/>
</dbReference>
<keyword evidence="3 6" id="KW-0812">Transmembrane</keyword>
<evidence type="ECO:0000313" key="8">
    <source>
        <dbReference type="Proteomes" id="UP001163823"/>
    </source>
</evidence>